<feature type="domain" description="Fucosyltransferase C-terminal" evidence="12">
    <location>
        <begin position="175"/>
        <end position="367"/>
    </location>
</feature>
<dbReference type="EC" id="2.4.1.-" evidence="11"/>
<evidence type="ECO:0000256" key="3">
    <source>
        <dbReference type="ARBA" id="ARBA00008919"/>
    </source>
</evidence>
<keyword evidence="15" id="KW-1185">Reference proteome</keyword>
<evidence type="ECO:0000313" key="15">
    <source>
        <dbReference type="Proteomes" id="UP001642520"/>
    </source>
</evidence>
<keyword evidence="6 11" id="KW-0812">Transmembrane</keyword>
<dbReference type="Pfam" id="PF17039">
    <property type="entry name" value="Glyco_tran_10_N"/>
    <property type="match status" value="1"/>
</dbReference>
<evidence type="ECO:0000313" key="14">
    <source>
        <dbReference type="EMBL" id="CAL7948915.1"/>
    </source>
</evidence>
<comment type="caution">
    <text evidence="14">The sequence shown here is derived from an EMBL/GenBank/DDBJ whole genome shotgun (WGS) entry which is preliminary data.</text>
</comment>
<keyword evidence="9 11" id="KW-0472">Membrane</keyword>
<name>A0ABP1PCA0_XYLVO</name>
<keyword evidence="8 11" id="KW-1133">Transmembrane helix</keyword>
<dbReference type="SUPFAM" id="SSF53756">
    <property type="entry name" value="UDP-Glycosyltransferase/glycogen phosphorylase"/>
    <property type="match status" value="1"/>
</dbReference>
<dbReference type="Proteomes" id="UP001642520">
    <property type="component" value="Unassembled WGS sequence"/>
</dbReference>
<keyword evidence="4 11" id="KW-0328">Glycosyltransferase</keyword>
<evidence type="ECO:0000256" key="4">
    <source>
        <dbReference type="ARBA" id="ARBA00022676"/>
    </source>
</evidence>
<comment type="similarity">
    <text evidence="3 11">Belongs to the glycosyltransferase 10 family.</text>
</comment>
<comment type="subcellular location">
    <subcellularLocation>
        <location evidence="1 11">Golgi apparatus</location>
        <location evidence="1 11">Golgi stack membrane</location>
        <topology evidence="1 11">Single-pass type II membrane protein</topology>
    </subcellularLocation>
</comment>
<evidence type="ECO:0000256" key="5">
    <source>
        <dbReference type="ARBA" id="ARBA00022679"/>
    </source>
</evidence>
<evidence type="ECO:0000259" key="12">
    <source>
        <dbReference type="Pfam" id="PF00852"/>
    </source>
</evidence>
<evidence type="ECO:0000256" key="1">
    <source>
        <dbReference type="ARBA" id="ARBA00004447"/>
    </source>
</evidence>
<dbReference type="InterPro" id="IPR055270">
    <property type="entry name" value="Glyco_tran_10_C"/>
</dbReference>
<evidence type="ECO:0000256" key="9">
    <source>
        <dbReference type="ARBA" id="ARBA00023136"/>
    </source>
</evidence>
<dbReference type="InterPro" id="IPR038577">
    <property type="entry name" value="GT10-like_C_sf"/>
</dbReference>
<dbReference type="PANTHER" id="PTHR11929:SF194">
    <property type="entry name" value="ALPHA-(1,3)-FUCOSYLTRANSFERASE 10"/>
    <property type="match status" value="1"/>
</dbReference>
<sequence length="435" mass="51593">MLCFYRKIYYVFATIVTLTLSITVYQIYLVQFDKTLYQSEVPIILWWTPFGNDGKLRECGNDRCYFTSNRSFQYHKHIKSILFYGSNIQIHDLPSWKSDEISWGLLHEESPRNNPVLVHQEALNLFTYSSTFSRFSDVPLTLVDFPGITALLDRKYFVSTEEKTRLIRTKNLAPLLYVQSNCDTASNRDIYISELMKYIRVDSYGKCLNNAQFEERLKKNYLEKLNSKDFLSFIANYKFTIAFENAVCDDYITEKLWRPLIVGSIPVYYGSPSFKDWLPNNMSAISVRDFKDPISLANFIQNLSNNETEYNKYLSHKLVDGYEIDNEKLRKALEKNKLIFNEFGSYVEEFECFVCKHVQSQRETKMIDKKHYNCPLPKNPLTNKIDRSNWWTKQWILEKCTAKILSDYLQNNFTINMESFEKTKMKFYRENECYI</sequence>
<evidence type="ECO:0000256" key="8">
    <source>
        <dbReference type="ARBA" id="ARBA00022989"/>
    </source>
</evidence>
<feature type="domain" description="Fucosyltransferase N-terminal" evidence="13">
    <location>
        <begin position="42"/>
        <end position="140"/>
    </location>
</feature>
<evidence type="ECO:0000256" key="6">
    <source>
        <dbReference type="ARBA" id="ARBA00022692"/>
    </source>
</evidence>
<reference evidence="14 15" key="1">
    <citation type="submission" date="2024-08" db="EMBL/GenBank/DDBJ databases">
        <authorList>
            <person name="Will J Nash"/>
            <person name="Angela Man"/>
            <person name="Seanna McTaggart"/>
            <person name="Kendall Baker"/>
            <person name="Tom Barker"/>
            <person name="Leah Catchpole"/>
            <person name="Alex Durrant"/>
            <person name="Karim Gharbi"/>
            <person name="Naomi Irish"/>
            <person name="Gemy Kaithakottil"/>
            <person name="Debby Ku"/>
            <person name="Aaliyah Providence"/>
            <person name="Felix Shaw"/>
            <person name="David Swarbreck"/>
            <person name="Chris Watkins"/>
            <person name="Ann M. McCartney"/>
            <person name="Giulio Formenti"/>
            <person name="Alice Mouton"/>
            <person name="Noel Vella"/>
            <person name="Bjorn M von Reumont"/>
            <person name="Adriana Vella"/>
            <person name="Wilfried Haerty"/>
        </authorList>
    </citation>
    <scope>NUCLEOTIDE SEQUENCE [LARGE SCALE GENOMIC DNA]</scope>
</reference>
<dbReference type="Gene3D" id="3.40.50.11660">
    <property type="entry name" value="Glycosyl transferase family 10, C-terminal domain"/>
    <property type="match status" value="1"/>
</dbReference>
<dbReference type="Pfam" id="PF00852">
    <property type="entry name" value="Glyco_transf_10"/>
    <property type="match status" value="1"/>
</dbReference>
<evidence type="ECO:0000256" key="7">
    <source>
        <dbReference type="ARBA" id="ARBA00022968"/>
    </source>
</evidence>
<keyword evidence="5 11" id="KW-0808">Transferase</keyword>
<dbReference type="InterPro" id="IPR031481">
    <property type="entry name" value="Glyco_tran_10_N"/>
</dbReference>
<feature type="transmembrane region" description="Helical" evidence="11">
    <location>
        <begin position="7"/>
        <end position="28"/>
    </location>
</feature>
<gene>
    <name evidence="14" type="ORF">XYLVIOL_LOCUS9142</name>
</gene>
<keyword evidence="11" id="KW-0333">Golgi apparatus</keyword>
<organism evidence="14 15">
    <name type="scientific">Xylocopa violacea</name>
    <name type="common">Violet carpenter bee</name>
    <name type="synonym">Apis violacea</name>
    <dbReference type="NCBI Taxonomy" id="135666"/>
    <lineage>
        <taxon>Eukaryota</taxon>
        <taxon>Metazoa</taxon>
        <taxon>Ecdysozoa</taxon>
        <taxon>Arthropoda</taxon>
        <taxon>Hexapoda</taxon>
        <taxon>Insecta</taxon>
        <taxon>Pterygota</taxon>
        <taxon>Neoptera</taxon>
        <taxon>Endopterygota</taxon>
        <taxon>Hymenoptera</taxon>
        <taxon>Apocrita</taxon>
        <taxon>Aculeata</taxon>
        <taxon>Apoidea</taxon>
        <taxon>Anthophila</taxon>
        <taxon>Apidae</taxon>
        <taxon>Xylocopa</taxon>
        <taxon>Xylocopa</taxon>
    </lineage>
</organism>
<evidence type="ECO:0000256" key="11">
    <source>
        <dbReference type="RuleBase" id="RU003832"/>
    </source>
</evidence>
<evidence type="ECO:0000256" key="10">
    <source>
        <dbReference type="ARBA" id="ARBA00023180"/>
    </source>
</evidence>
<dbReference type="InterPro" id="IPR001503">
    <property type="entry name" value="Glyco_trans_10"/>
</dbReference>
<proteinExistence type="inferred from homology"/>
<dbReference type="EMBL" id="CAXAJV020001299">
    <property type="protein sequence ID" value="CAL7948915.1"/>
    <property type="molecule type" value="Genomic_DNA"/>
</dbReference>
<dbReference type="PANTHER" id="PTHR11929">
    <property type="entry name" value="ALPHA- 1,3 -FUCOSYLTRANSFERASE"/>
    <property type="match status" value="1"/>
</dbReference>
<keyword evidence="10" id="KW-0325">Glycoprotein</keyword>
<evidence type="ECO:0000259" key="13">
    <source>
        <dbReference type="Pfam" id="PF17039"/>
    </source>
</evidence>
<comment type="pathway">
    <text evidence="2">Protein modification; protein glycosylation.</text>
</comment>
<keyword evidence="7" id="KW-0735">Signal-anchor</keyword>
<protein>
    <recommendedName>
        <fullName evidence="11">Fucosyltransferase</fullName>
        <ecNumber evidence="11">2.4.1.-</ecNumber>
    </recommendedName>
</protein>
<accession>A0ABP1PCA0</accession>
<evidence type="ECO:0000256" key="2">
    <source>
        <dbReference type="ARBA" id="ARBA00004922"/>
    </source>
</evidence>